<evidence type="ECO:0000256" key="4">
    <source>
        <dbReference type="ARBA" id="ARBA00022741"/>
    </source>
</evidence>
<evidence type="ECO:0000259" key="7">
    <source>
        <dbReference type="Pfam" id="PF01923"/>
    </source>
</evidence>
<evidence type="ECO:0000313" key="8">
    <source>
        <dbReference type="EMBL" id="MBB4118858.1"/>
    </source>
</evidence>
<dbReference type="EC" id="2.5.1.17" evidence="6"/>
<feature type="domain" description="Cobalamin adenosyltransferase-like" evidence="7">
    <location>
        <begin position="3"/>
        <end position="173"/>
    </location>
</feature>
<dbReference type="NCBIfam" id="TIGR00636">
    <property type="entry name" value="PduO_Nterm"/>
    <property type="match status" value="1"/>
</dbReference>
<keyword evidence="5 6" id="KW-0067">ATP-binding</keyword>
<keyword evidence="9" id="KW-1185">Reference proteome</keyword>
<dbReference type="PANTHER" id="PTHR12213:SF0">
    <property type="entry name" value="CORRINOID ADENOSYLTRANSFERASE MMAB"/>
    <property type="match status" value="1"/>
</dbReference>
<dbReference type="PANTHER" id="PTHR12213">
    <property type="entry name" value="CORRINOID ADENOSYLTRANSFERASE"/>
    <property type="match status" value="1"/>
</dbReference>
<dbReference type="GO" id="GO:0005524">
    <property type="term" value="F:ATP binding"/>
    <property type="evidence" value="ECO:0007669"/>
    <property type="project" value="UniProtKB-UniRule"/>
</dbReference>
<reference evidence="8 9" key="1">
    <citation type="submission" date="2020-08" db="EMBL/GenBank/DDBJ databases">
        <title>Genomic Encyclopedia of Type Strains, Phase IV (KMG-IV): sequencing the most valuable type-strain genomes for metagenomic binning, comparative biology and taxonomic classification.</title>
        <authorList>
            <person name="Goeker M."/>
        </authorList>
    </citation>
    <scope>NUCLEOTIDE SEQUENCE [LARGE SCALE GENOMIC DNA]</scope>
    <source>
        <strain evidence="8 9">DSM 29568</strain>
    </source>
</reference>
<comment type="pathway">
    <text evidence="6">Cofactor biosynthesis; adenosylcobalamin biosynthesis; adenosylcobalamin from cob(II)yrinate a,c-diamide: step 2/7.</text>
</comment>
<keyword evidence="6" id="KW-0169">Cobalamin biosynthesis</keyword>
<dbReference type="Pfam" id="PF01923">
    <property type="entry name" value="Cob_adeno_trans"/>
    <property type="match status" value="1"/>
</dbReference>
<evidence type="ECO:0000256" key="6">
    <source>
        <dbReference type="RuleBase" id="RU366026"/>
    </source>
</evidence>
<evidence type="ECO:0000313" key="9">
    <source>
        <dbReference type="Proteomes" id="UP000553034"/>
    </source>
</evidence>
<dbReference type="EMBL" id="JACIFO010000004">
    <property type="protein sequence ID" value="MBB4118858.1"/>
    <property type="molecule type" value="Genomic_DNA"/>
</dbReference>
<dbReference type="SUPFAM" id="SSF89028">
    <property type="entry name" value="Cobalamin adenosyltransferase-like"/>
    <property type="match status" value="1"/>
</dbReference>
<dbReference type="GO" id="GO:0009236">
    <property type="term" value="P:cobalamin biosynthetic process"/>
    <property type="evidence" value="ECO:0007669"/>
    <property type="project" value="UniProtKB-UniRule"/>
</dbReference>
<dbReference type="UniPathway" id="UPA00148">
    <property type="reaction ID" value="UER00233"/>
</dbReference>
<dbReference type="AlphaFoldDB" id="A0A840EL54"/>
<dbReference type="InterPro" id="IPR036451">
    <property type="entry name" value="CblAdoTrfase-like_sf"/>
</dbReference>
<proteinExistence type="inferred from homology"/>
<dbReference type="Proteomes" id="UP000553034">
    <property type="component" value="Unassembled WGS sequence"/>
</dbReference>
<protein>
    <recommendedName>
        <fullName evidence="6">Corrinoid adenosyltransferase</fullName>
        <ecNumber evidence="6">2.5.1.17</ecNumber>
    </recommendedName>
    <alternativeName>
        <fullName evidence="6">Cob(II)alamin adenosyltransferase</fullName>
    </alternativeName>
    <alternativeName>
        <fullName evidence="6">Cob(II)yrinic acid a,c-diamide adenosyltransferase</fullName>
    </alternativeName>
    <alternativeName>
        <fullName evidence="6">Cobinamide/cobalamin adenosyltransferase</fullName>
    </alternativeName>
</protein>
<comment type="similarity">
    <text evidence="1 6">Belongs to the Cob(I)alamin adenosyltransferase family.</text>
</comment>
<comment type="catalytic activity">
    <reaction evidence="6">
        <text>2 cob(II)yrinate a,c diamide + reduced [electron-transfer flavoprotein] + 2 ATP = 2 adenosylcob(III)yrinate a,c-diamide + 2 triphosphate + oxidized [electron-transfer flavoprotein] + 3 H(+)</text>
        <dbReference type="Rhea" id="RHEA:11528"/>
        <dbReference type="Rhea" id="RHEA-COMP:10685"/>
        <dbReference type="Rhea" id="RHEA-COMP:10686"/>
        <dbReference type="ChEBI" id="CHEBI:15378"/>
        <dbReference type="ChEBI" id="CHEBI:18036"/>
        <dbReference type="ChEBI" id="CHEBI:30616"/>
        <dbReference type="ChEBI" id="CHEBI:57692"/>
        <dbReference type="ChEBI" id="CHEBI:58307"/>
        <dbReference type="ChEBI" id="CHEBI:58503"/>
        <dbReference type="ChEBI" id="CHEBI:58537"/>
        <dbReference type="EC" id="2.5.1.17"/>
    </reaction>
</comment>
<dbReference type="InterPro" id="IPR016030">
    <property type="entry name" value="CblAdoTrfase-like"/>
</dbReference>
<dbReference type="InterPro" id="IPR029499">
    <property type="entry name" value="PduO-typ"/>
</dbReference>
<comment type="caution">
    <text evidence="8">The sequence shown here is derived from an EMBL/GenBank/DDBJ whole genome shotgun (WGS) entry which is preliminary data.</text>
</comment>
<accession>A0A840EL54</accession>
<evidence type="ECO:0000256" key="3">
    <source>
        <dbReference type="ARBA" id="ARBA00022679"/>
    </source>
</evidence>
<comment type="subunit">
    <text evidence="2">Homotrimer.</text>
</comment>
<gene>
    <name evidence="8" type="ORF">GGR32_001149</name>
</gene>
<sequence length="190" mass="21674">MKIYTKTGDKGTTALFGGTRVPKSHIRIESYGTVDELNSYVGLVRDNVKDVHTRAVLKDIQHNLFTLGAELATDPEKAKLKNGKDRLNIVVIGEKHIEQLETEMDTMNGDLPQMTHFILPGGHPTVSYCHITRCVCRRAERLATQLYSLETFDENILKYLNRLSDYLFVLARKLTKDLNAEEVKWIPEKE</sequence>
<keyword evidence="4 6" id="KW-0547">Nucleotide-binding</keyword>
<keyword evidence="3 6" id="KW-0808">Transferase</keyword>
<evidence type="ECO:0000256" key="2">
    <source>
        <dbReference type="ARBA" id="ARBA00011233"/>
    </source>
</evidence>
<name>A0A840EL54_9FLAO</name>
<dbReference type="Gene3D" id="1.20.1200.10">
    <property type="entry name" value="Cobalamin adenosyltransferase-like"/>
    <property type="match status" value="1"/>
</dbReference>
<dbReference type="GO" id="GO:0008817">
    <property type="term" value="F:corrinoid adenosyltransferase activity"/>
    <property type="evidence" value="ECO:0007669"/>
    <property type="project" value="UniProtKB-UniRule"/>
</dbReference>
<dbReference type="FunFam" id="1.20.1200.10:FF:000001">
    <property type="entry name" value="Cob(I)yrinic acid a,c-diamide adenosyltransferase"/>
    <property type="match status" value="1"/>
</dbReference>
<evidence type="ECO:0000256" key="5">
    <source>
        <dbReference type="ARBA" id="ARBA00022840"/>
    </source>
</evidence>
<organism evidence="8 9">
    <name type="scientific">Mesonia hippocampi</name>
    <dbReference type="NCBI Taxonomy" id="1628250"/>
    <lineage>
        <taxon>Bacteria</taxon>
        <taxon>Pseudomonadati</taxon>
        <taxon>Bacteroidota</taxon>
        <taxon>Flavobacteriia</taxon>
        <taxon>Flavobacteriales</taxon>
        <taxon>Flavobacteriaceae</taxon>
        <taxon>Mesonia</taxon>
    </lineage>
</organism>
<evidence type="ECO:0000256" key="1">
    <source>
        <dbReference type="ARBA" id="ARBA00007487"/>
    </source>
</evidence>
<dbReference type="RefSeq" id="WP_183477219.1">
    <property type="nucleotide sequence ID" value="NZ_JACIFO010000004.1"/>
</dbReference>
<comment type="catalytic activity">
    <reaction evidence="6">
        <text>2 cob(II)alamin + reduced [electron-transfer flavoprotein] + 2 ATP = 2 adenosylcob(III)alamin + 2 triphosphate + oxidized [electron-transfer flavoprotein] + 3 H(+)</text>
        <dbReference type="Rhea" id="RHEA:28671"/>
        <dbReference type="Rhea" id="RHEA-COMP:10685"/>
        <dbReference type="Rhea" id="RHEA-COMP:10686"/>
        <dbReference type="ChEBI" id="CHEBI:15378"/>
        <dbReference type="ChEBI" id="CHEBI:16304"/>
        <dbReference type="ChEBI" id="CHEBI:18036"/>
        <dbReference type="ChEBI" id="CHEBI:18408"/>
        <dbReference type="ChEBI" id="CHEBI:30616"/>
        <dbReference type="ChEBI" id="CHEBI:57692"/>
        <dbReference type="ChEBI" id="CHEBI:58307"/>
        <dbReference type="EC" id="2.5.1.17"/>
    </reaction>
</comment>